<dbReference type="AlphaFoldDB" id="A0A9D9I5S5"/>
<evidence type="ECO:0000259" key="5">
    <source>
        <dbReference type="Pfam" id="PF13088"/>
    </source>
</evidence>
<evidence type="ECO:0000256" key="4">
    <source>
        <dbReference type="SAM" id="SignalP"/>
    </source>
</evidence>
<evidence type="ECO:0000259" key="6">
    <source>
        <dbReference type="Pfam" id="PF14873"/>
    </source>
</evidence>
<evidence type="ECO:0000256" key="1">
    <source>
        <dbReference type="ARBA" id="ARBA00000427"/>
    </source>
</evidence>
<dbReference type="SUPFAM" id="SSF50939">
    <property type="entry name" value="Sialidases"/>
    <property type="match status" value="1"/>
</dbReference>
<accession>A0A9D9I5S5</accession>
<reference evidence="7" key="1">
    <citation type="submission" date="2020-10" db="EMBL/GenBank/DDBJ databases">
        <authorList>
            <person name="Gilroy R."/>
        </authorList>
    </citation>
    <scope>NUCLEOTIDE SEQUENCE</scope>
    <source>
        <strain evidence="7">B1-15692</strain>
    </source>
</reference>
<evidence type="ECO:0000313" key="8">
    <source>
        <dbReference type="Proteomes" id="UP000823660"/>
    </source>
</evidence>
<feature type="chain" id="PRO_5039678842" description="exo-alpha-sialidase" evidence="4">
    <location>
        <begin position="22"/>
        <end position="547"/>
    </location>
</feature>
<comment type="similarity">
    <text evidence="2">Belongs to the glycosyl hydrolase 33 family.</text>
</comment>
<feature type="domain" description="Sialidase N-terminal" evidence="6">
    <location>
        <begin position="22"/>
        <end position="176"/>
    </location>
</feature>
<dbReference type="Pfam" id="PF14873">
    <property type="entry name" value="BNR_assoc_N"/>
    <property type="match status" value="1"/>
</dbReference>
<name>A0A9D9I5S5_9BACT</name>
<keyword evidence="4" id="KW-0732">Signal</keyword>
<dbReference type="GO" id="GO:0004308">
    <property type="term" value="F:exo-alpha-sialidase activity"/>
    <property type="evidence" value="ECO:0007669"/>
    <property type="project" value="UniProtKB-EC"/>
</dbReference>
<dbReference type="CDD" id="cd15482">
    <property type="entry name" value="Sialidase_non-viral"/>
    <property type="match status" value="1"/>
</dbReference>
<comment type="catalytic activity">
    <reaction evidence="1">
        <text>Hydrolysis of alpha-(2-&gt;3)-, alpha-(2-&gt;6)-, alpha-(2-&gt;8)- glycosidic linkages of terminal sialic acid residues in oligosaccharides, glycoproteins, glycolipids, colominic acid and synthetic substrates.</text>
        <dbReference type="EC" id="3.2.1.18"/>
    </reaction>
</comment>
<organism evidence="7 8">
    <name type="scientific">Candidatus Cryptobacteroides faecipullorum</name>
    <dbReference type="NCBI Taxonomy" id="2840764"/>
    <lineage>
        <taxon>Bacteria</taxon>
        <taxon>Pseudomonadati</taxon>
        <taxon>Bacteroidota</taxon>
        <taxon>Bacteroidia</taxon>
        <taxon>Bacteroidales</taxon>
        <taxon>Candidatus Cryptobacteroides</taxon>
    </lineage>
</organism>
<dbReference type="InterPro" id="IPR029456">
    <property type="entry name" value="Sialidase_N"/>
</dbReference>
<dbReference type="InterPro" id="IPR026856">
    <property type="entry name" value="Sialidase_fam"/>
</dbReference>
<reference evidence="7" key="2">
    <citation type="journal article" date="2021" name="PeerJ">
        <title>Extensive microbial diversity within the chicken gut microbiome revealed by metagenomics and culture.</title>
        <authorList>
            <person name="Gilroy R."/>
            <person name="Ravi A."/>
            <person name="Getino M."/>
            <person name="Pursley I."/>
            <person name="Horton D.L."/>
            <person name="Alikhan N.F."/>
            <person name="Baker D."/>
            <person name="Gharbi K."/>
            <person name="Hall N."/>
            <person name="Watson M."/>
            <person name="Adriaenssens E.M."/>
            <person name="Foster-Nyarko E."/>
            <person name="Jarju S."/>
            <person name="Secka A."/>
            <person name="Antonio M."/>
            <person name="Oren A."/>
            <person name="Chaudhuri R.R."/>
            <person name="La Ragione R."/>
            <person name="Hildebrand F."/>
            <person name="Pallen M.J."/>
        </authorList>
    </citation>
    <scope>NUCLEOTIDE SEQUENCE</scope>
    <source>
        <strain evidence="7">B1-15692</strain>
    </source>
</reference>
<protein>
    <recommendedName>
        <fullName evidence="3">exo-alpha-sialidase</fullName>
        <ecNumber evidence="3">3.2.1.18</ecNumber>
    </recommendedName>
</protein>
<feature type="signal peptide" evidence="4">
    <location>
        <begin position="1"/>
        <end position="21"/>
    </location>
</feature>
<dbReference type="InterPro" id="IPR011040">
    <property type="entry name" value="Sialidase"/>
</dbReference>
<dbReference type="GO" id="GO:0005737">
    <property type="term" value="C:cytoplasm"/>
    <property type="evidence" value="ECO:0007669"/>
    <property type="project" value="TreeGrafter"/>
</dbReference>
<dbReference type="GO" id="GO:0006689">
    <property type="term" value="P:ganglioside catabolic process"/>
    <property type="evidence" value="ECO:0007669"/>
    <property type="project" value="TreeGrafter"/>
</dbReference>
<proteinExistence type="inferred from homology"/>
<dbReference type="GO" id="GO:0016020">
    <property type="term" value="C:membrane"/>
    <property type="evidence" value="ECO:0007669"/>
    <property type="project" value="TreeGrafter"/>
</dbReference>
<dbReference type="InterPro" id="IPR036278">
    <property type="entry name" value="Sialidase_sf"/>
</dbReference>
<dbReference type="PANTHER" id="PTHR10628">
    <property type="entry name" value="SIALIDASE"/>
    <property type="match status" value="1"/>
</dbReference>
<evidence type="ECO:0000256" key="2">
    <source>
        <dbReference type="ARBA" id="ARBA00009348"/>
    </source>
</evidence>
<dbReference type="EMBL" id="JADIMH010000009">
    <property type="protein sequence ID" value="MBO8466462.1"/>
    <property type="molecule type" value="Genomic_DNA"/>
</dbReference>
<feature type="domain" description="Sialidase" evidence="5">
    <location>
        <begin position="234"/>
        <end position="519"/>
    </location>
</feature>
<dbReference type="GO" id="GO:0009313">
    <property type="term" value="P:oligosaccharide catabolic process"/>
    <property type="evidence" value="ECO:0007669"/>
    <property type="project" value="TreeGrafter"/>
</dbReference>
<gene>
    <name evidence="7" type="ORF">IAB99_01695</name>
</gene>
<dbReference type="Proteomes" id="UP000823660">
    <property type="component" value="Unassembled WGS sequence"/>
</dbReference>
<evidence type="ECO:0000256" key="3">
    <source>
        <dbReference type="ARBA" id="ARBA00012733"/>
    </source>
</evidence>
<dbReference type="Gene3D" id="2.120.10.10">
    <property type="match status" value="1"/>
</dbReference>
<dbReference type="EC" id="3.2.1.18" evidence="3"/>
<dbReference type="Gene3D" id="2.60.40.1290">
    <property type="match status" value="1"/>
</dbReference>
<dbReference type="PANTHER" id="PTHR10628:SF30">
    <property type="entry name" value="EXO-ALPHA-SIALIDASE"/>
    <property type="match status" value="1"/>
</dbReference>
<sequence>MKRLVLLAVFTMASWAAGLQAADTLRIHNTVLPVMPDRDYNVVAEFCIDNTDAADITVNEVKVKLGGNLLESAVRNVSLVYTGTMSALYSKTTSYVIKDAFYRIGASQRIYCNPGYSILKYSGKPSDDGTVGLTADQKLVKGKNWFYISVSVDSRHIEDLTDTFSLEVTDVRINGQTCGIVQEGPSVHRLGIALRDHGDDGVWSYRIPGLATSNAGSLIAVYDVRHASTLDLQDNIDVGMSRSTDGGHTWEPMKVIMDMGQWGGLPDAQNGIGDPSVLVDETTGEIFVVAVWTHGLGNDRAWNQVGSGFEPQETAQMMIVSSKDDGKTWSEPRNITRQVKQESWRFTLQGPGRGITMSDGTLVFPIQYVDSTRVPNAGIMYSIDHGKTWHCHGHAWTNTTEAQVAEISPGILMLNMRNNRRTGRIVSTTADLGKTWELHPSSEKLREPVCMAGLLMVPAAENSLGKDILLFSNPDTTQGRNHLTIKASLDEGNTWLPENSLLLDEEEGWGYSCLTMVDEDTVGILYEGSTSQLVFQTVKLEDIISLK</sequence>
<evidence type="ECO:0000313" key="7">
    <source>
        <dbReference type="EMBL" id="MBO8466462.1"/>
    </source>
</evidence>
<comment type="caution">
    <text evidence="7">The sequence shown here is derived from an EMBL/GenBank/DDBJ whole genome shotgun (WGS) entry which is preliminary data.</text>
</comment>
<dbReference type="Pfam" id="PF13088">
    <property type="entry name" value="BNR_2"/>
    <property type="match status" value="1"/>
</dbReference>